<name>G2XAG0_VERDV</name>
<dbReference type="Proteomes" id="UP000001611">
    <property type="component" value="Unassembled WGS sequence"/>
</dbReference>
<dbReference type="HOGENOM" id="CLU_2074960_0_0_1"/>
<dbReference type="InParanoid" id="G2XAG0"/>
<evidence type="ECO:0000313" key="2">
    <source>
        <dbReference type="Proteomes" id="UP000001611"/>
    </source>
</evidence>
<dbReference type="AlphaFoldDB" id="G2XAG0"/>
<dbReference type="OrthoDB" id="4587086at2759"/>
<protein>
    <submittedName>
        <fullName evidence="1">Uncharacterized protein</fullName>
    </submittedName>
</protein>
<gene>
    <name evidence="1" type="ORF">VDAG_07063</name>
</gene>
<reference evidence="1 2" key="1">
    <citation type="submission" date="2008-03" db="EMBL/GenBank/DDBJ databases">
        <title>The Genome Sequence of Verticillium dahliae VdLs.17.</title>
        <authorList>
            <consortium name="The Broad Institute Genome Sequencing Platform"/>
            <person name="Ma L.-J.J."/>
            <person name="Klosterman S.J."/>
            <person name="Subbarao K."/>
            <person name="Dobinson K."/>
            <person name="Veronese P."/>
            <person name="Kang S."/>
            <person name="Gold S.E."/>
            <person name="Young S."/>
            <person name="Jaffe D."/>
            <person name="Gnerre S."/>
            <person name="Berlin A."/>
            <person name="Heiman D."/>
            <person name="Hepburn T."/>
            <person name="Sykes S."/>
            <person name="Alvarado L."/>
            <person name="Kodira C.D."/>
            <person name="Lander E."/>
            <person name="Galagan J."/>
            <person name="Nusbaum C."/>
            <person name="Birren B."/>
        </authorList>
    </citation>
    <scope>NUCLEOTIDE SEQUENCE [LARGE SCALE GENOMIC DNA]</scope>
    <source>
        <strain evidence="2">VdLs.17 / ATCC MYA-4575 / FGSC 10137</strain>
    </source>
</reference>
<sequence>MSQLASSRVQLRSVRAGVDAILAAREAAASSRLARQNRRILRQVSGHLKDVKYQLKLRRQTLGETRAVHDRLERDIRDAQQGIDKELQRAGLKDIEAVRAEVGEEVWERLVRDAEAEE</sequence>
<reference evidence="2" key="2">
    <citation type="journal article" date="2011" name="PLoS Pathog.">
        <title>Comparative genomics yields insights into niche adaptation of plant vascular wilt pathogens.</title>
        <authorList>
            <person name="Klosterman S.J."/>
            <person name="Subbarao K.V."/>
            <person name="Kang S."/>
            <person name="Veronese P."/>
            <person name="Gold S.E."/>
            <person name="Thomma B.P.H.J."/>
            <person name="Chen Z."/>
            <person name="Henrissat B."/>
            <person name="Lee Y.-H."/>
            <person name="Park J."/>
            <person name="Garcia-Pedrajas M.D."/>
            <person name="Barbara D.J."/>
            <person name="Anchieta A."/>
            <person name="de Jonge R."/>
            <person name="Santhanam P."/>
            <person name="Maruthachalam K."/>
            <person name="Atallah Z."/>
            <person name="Amyotte S.G."/>
            <person name="Paz Z."/>
            <person name="Inderbitzin P."/>
            <person name="Hayes R.J."/>
            <person name="Heiman D.I."/>
            <person name="Young S."/>
            <person name="Zeng Q."/>
            <person name="Engels R."/>
            <person name="Galagan J."/>
            <person name="Cuomo C.A."/>
            <person name="Dobinson K.F."/>
            <person name="Ma L.-J."/>
        </authorList>
    </citation>
    <scope>NUCLEOTIDE SEQUENCE [LARGE SCALE GENOMIC DNA]</scope>
    <source>
        <strain evidence="2">VdLs.17 / ATCC MYA-4575 / FGSC 10137</strain>
    </source>
</reference>
<dbReference type="KEGG" id="vda:VDAG_07063"/>
<dbReference type="GeneID" id="20708526"/>
<organism evidence="1 2">
    <name type="scientific">Verticillium dahliae (strain VdLs.17 / ATCC MYA-4575 / FGSC 10137)</name>
    <name type="common">Verticillium wilt</name>
    <dbReference type="NCBI Taxonomy" id="498257"/>
    <lineage>
        <taxon>Eukaryota</taxon>
        <taxon>Fungi</taxon>
        <taxon>Dikarya</taxon>
        <taxon>Ascomycota</taxon>
        <taxon>Pezizomycotina</taxon>
        <taxon>Sordariomycetes</taxon>
        <taxon>Hypocreomycetidae</taxon>
        <taxon>Glomerellales</taxon>
        <taxon>Plectosphaerellaceae</taxon>
        <taxon>Verticillium</taxon>
    </lineage>
</organism>
<accession>G2XAG0</accession>
<evidence type="ECO:0000313" key="1">
    <source>
        <dbReference type="EMBL" id="EGY15899.1"/>
    </source>
</evidence>
<dbReference type="EMBL" id="DS572709">
    <property type="protein sequence ID" value="EGY15899.1"/>
    <property type="molecule type" value="Genomic_DNA"/>
</dbReference>
<proteinExistence type="predicted"/>
<dbReference type="RefSeq" id="XP_009654263.1">
    <property type="nucleotide sequence ID" value="XM_009655968.1"/>
</dbReference>
<keyword evidence="2" id="KW-1185">Reference proteome</keyword>